<accession>A0A132AKB5</accession>
<dbReference type="VEuPathDB" id="VectorBase:SSCA007986"/>
<proteinExistence type="predicted"/>
<dbReference type="AlphaFoldDB" id="A0A132AKB5"/>
<protein>
    <recommendedName>
        <fullName evidence="3">Ig-like domain-containing protein</fullName>
    </recommendedName>
</protein>
<evidence type="ECO:0000313" key="1">
    <source>
        <dbReference type="EMBL" id="KPM11468.1"/>
    </source>
</evidence>
<sequence length="71" mass="8201">MDSSSRTILKNIVIIRPPEFSVLTLGCDSFEGKPLPIIKWYRFETKLSGTNFTARNLRLLWERNSITNTVN</sequence>
<dbReference type="EMBL" id="JXLN01017296">
    <property type="protein sequence ID" value="KPM11468.1"/>
    <property type="molecule type" value="Genomic_DNA"/>
</dbReference>
<comment type="caution">
    <text evidence="1">The sequence shown here is derived from an EMBL/GenBank/DDBJ whole genome shotgun (WGS) entry which is preliminary data.</text>
</comment>
<dbReference type="Proteomes" id="UP000616769">
    <property type="component" value="Unassembled WGS sequence"/>
</dbReference>
<evidence type="ECO:0000313" key="2">
    <source>
        <dbReference type="Proteomes" id="UP000616769"/>
    </source>
</evidence>
<reference evidence="1 2" key="1">
    <citation type="journal article" date="2015" name="Parasit. Vectors">
        <title>Draft genome of the scabies mite.</title>
        <authorList>
            <person name="Rider S.D.Jr."/>
            <person name="Morgan M.S."/>
            <person name="Arlian L.G."/>
        </authorList>
    </citation>
    <scope>NUCLEOTIDE SEQUENCE [LARGE SCALE GENOMIC DNA]</scope>
    <source>
        <strain evidence="1">Arlian Lab</strain>
    </source>
</reference>
<gene>
    <name evidence="1" type="ORF">QR98_0100390</name>
</gene>
<evidence type="ECO:0008006" key="3">
    <source>
        <dbReference type="Google" id="ProtNLM"/>
    </source>
</evidence>
<name>A0A132AKB5_SARSC</name>
<dbReference type="OrthoDB" id="8825892at2759"/>
<organism evidence="1 2">
    <name type="scientific">Sarcoptes scabiei</name>
    <name type="common">Itch mite</name>
    <name type="synonym">Acarus scabiei</name>
    <dbReference type="NCBI Taxonomy" id="52283"/>
    <lineage>
        <taxon>Eukaryota</taxon>
        <taxon>Metazoa</taxon>
        <taxon>Ecdysozoa</taxon>
        <taxon>Arthropoda</taxon>
        <taxon>Chelicerata</taxon>
        <taxon>Arachnida</taxon>
        <taxon>Acari</taxon>
        <taxon>Acariformes</taxon>
        <taxon>Sarcoptiformes</taxon>
        <taxon>Astigmata</taxon>
        <taxon>Psoroptidia</taxon>
        <taxon>Sarcoptoidea</taxon>
        <taxon>Sarcoptidae</taxon>
        <taxon>Sarcoptinae</taxon>
        <taxon>Sarcoptes</taxon>
    </lineage>
</organism>